<dbReference type="Pfam" id="PF12499">
    <property type="entry name" value="DUF3707"/>
    <property type="match status" value="2"/>
</dbReference>
<feature type="chain" id="PRO_5003124572" description="Pherophorin domain-containing protein" evidence="2">
    <location>
        <begin position="21"/>
        <end position="471"/>
    </location>
</feature>
<dbReference type="PANTHER" id="PTHR24216:SF65">
    <property type="entry name" value="PAXILLIN-LIKE PROTEIN 1"/>
    <property type="match status" value="1"/>
</dbReference>
<dbReference type="RefSeq" id="XP_002958638.1">
    <property type="nucleotide sequence ID" value="XM_002958592.1"/>
</dbReference>
<dbReference type="eggNOG" id="ENOG502QPZF">
    <property type="taxonomic scope" value="Eukaryota"/>
</dbReference>
<protein>
    <recommendedName>
        <fullName evidence="3">Pherophorin domain-containing protein</fullName>
    </recommendedName>
</protein>
<dbReference type="InParanoid" id="D8UIZ2"/>
<evidence type="ECO:0000259" key="3">
    <source>
        <dbReference type="Pfam" id="PF12499"/>
    </source>
</evidence>
<dbReference type="Proteomes" id="UP000001058">
    <property type="component" value="Unassembled WGS sequence"/>
</dbReference>
<organism evidence="5">
    <name type="scientific">Volvox carteri f. nagariensis</name>
    <dbReference type="NCBI Taxonomy" id="3068"/>
    <lineage>
        <taxon>Eukaryota</taxon>
        <taxon>Viridiplantae</taxon>
        <taxon>Chlorophyta</taxon>
        <taxon>core chlorophytes</taxon>
        <taxon>Chlorophyceae</taxon>
        <taxon>CS clade</taxon>
        <taxon>Chlamydomonadales</taxon>
        <taxon>Volvocaceae</taxon>
        <taxon>Volvox</taxon>
    </lineage>
</organism>
<proteinExistence type="predicted"/>
<reference evidence="4 5" key="1">
    <citation type="journal article" date="2010" name="Science">
        <title>Genomic analysis of organismal complexity in the multicellular green alga Volvox carteri.</title>
        <authorList>
            <person name="Prochnik S.E."/>
            <person name="Umen J."/>
            <person name="Nedelcu A.M."/>
            <person name="Hallmann A."/>
            <person name="Miller S.M."/>
            <person name="Nishii I."/>
            <person name="Ferris P."/>
            <person name="Kuo A."/>
            <person name="Mitros T."/>
            <person name="Fritz-Laylin L.K."/>
            <person name="Hellsten U."/>
            <person name="Chapman J."/>
            <person name="Simakov O."/>
            <person name="Rensing S.A."/>
            <person name="Terry A."/>
            <person name="Pangilinan J."/>
            <person name="Kapitonov V."/>
            <person name="Jurka J."/>
            <person name="Salamov A."/>
            <person name="Shapiro H."/>
            <person name="Schmutz J."/>
            <person name="Grimwood J."/>
            <person name="Lindquist E."/>
            <person name="Lucas S."/>
            <person name="Grigoriev I.V."/>
            <person name="Schmitt R."/>
            <person name="Kirk D."/>
            <person name="Rokhsar D.S."/>
        </authorList>
    </citation>
    <scope>NUCLEOTIDE SEQUENCE [LARGE SCALE GENOMIC DNA]</scope>
    <source>
        <strain evidence="5">f. Nagariensis / Eve</strain>
    </source>
</reference>
<evidence type="ECO:0000313" key="4">
    <source>
        <dbReference type="EMBL" id="EFJ40304.1"/>
    </source>
</evidence>
<evidence type="ECO:0000256" key="1">
    <source>
        <dbReference type="SAM" id="MobiDB-lite"/>
    </source>
</evidence>
<dbReference type="GeneID" id="9628096"/>
<dbReference type="AlphaFoldDB" id="D8UIZ2"/>
<name>D8UIZ2_VOLCA</name>
<gene>
    <name evidence="4" type="ORF">VOLCADRAFT_99917</name>
</gene>
<dbReference type="KEGG" id="vcn:VOLCADRAFT_99917"/>
<evidence type="ECO:0000313" key="5">
    <source>
        <dbReference type="Proteomes" id="UP000001058"/>
    </source>
</evidence>
<evidence type="ECO:0000256" key="2">
    <source>
        <dbReference type="SAM" id="SignalP"/>
    </source>
</evidence>
<dbReference type="InterPro" id="IPR024616">
    <property type="entry name" value="Pherophorin"/>
</dbReference>
<keyword evidence="2" id="KW-0732">Signal</keyword>
<feature type="domain" description="Pherophorin" evidence="3">
    <location>
        <begin position="18"/>
        <end position="104"/>
    </location>
</feature>
<feature type="region of interest" description="Disordered" evidence="1">
    <location>
        <begin position="112"/>
        <end position="156"/>
    </location>
</feature>
<dbReference type="STRING" id="3068.D8UIZ2"/>
<dbReference type="EMBL" id="GL378420">
    <property type="protein sequence ID" value="EFJ40304.1"/>
    <property type="molecule type" value="Genomic_DNA"/>
</dbReference>
<accession>D8UIZ2</accession>
<feature type="domain" description="Pherophorin" evidence="3">
    <location>
        <begin position="295"/>
        <end position="454"/>
    </location>
</feature>
<sequence length="471" mass="50601">MRVLLLGAALLALGIKADEAQCTVRSPCCNTSIAKFEFDVDPVCDVRNARFTATLNGVPTATVGIYTPPNAANKVKRRTLRVPGLNLTASNADGAELCLRIGSFTKACSLLSPPPPPLPPPPPPPSPNPPSPNPPSPMPPSPLPPSPKPPSPLPPSPPPPCTKFCFQWTRVDGPVGPTQCAQLIKAANTVLADVSLGAPPAVPLRCERANASIAVACAALQTNADVALWARALDNSGLSNIAGLVNISSIRVPEGGALVCKQSQLEYFVTSDRLEAICESGFTNAPCPFIPQDLFPYCQCEPRALGKTPYTVTYSRKYYSFSSTWYCFKITANQSSCSANRCCDMDLGKIEWLTGPNNAGCWTSVTGWFLSSDKPGTRREPAWSRFVDKRAVPGRNTTMGVLKTTNLNINLRTIRPNLEMCIGLRRGTRCSNLQTFCYLGTCKYAVYDKSAGCCARDYASGDLYGGYKRLL</sequence>
<dbReference type="OrthoDB" id="541190at2759"/>
<feature type="signal peptide" evidence="2">
    <location>
        <begin position="1"/>
        <end position="20"/>
    </location>
</feature>
<keyword evidence="5" id="KW-1185">Reference proteome</keyword>
<dbReference type="PANTHER" id="PTHR24216">
    <property type="entry name" value="PAXILLIN-RELATED"/>
    <property type="match status" value="1"/>
</dbReference>